<reference evidence="2" key="1">
    <citation type="submission" date="2019-12" db="EMBL/GenBank/DDBJ databases">
        <title>Genome sequencing and annotation of Brassica cretica.</title>
        <authorList>
            <person name="Studholme D.J."/>
            <person name="Sarris P.F."/>
        </authorList>
    </citation>
    <scope>NUCLEOTIDE SEQUENCE</scope>
    <source>
        <strain evidence="3">PFS-001/15</strain>
        <strain evidence="2">PFS-102/07</strain>
        <tissue evidence="2">Leaf</tissue>
    </source>
</reference>
<dbReference type="EMBL" id="QGKW02001988">
    <property type="protein sequence ID" value="KAF2551672.1"/>
    <property type="molecule type" value="Genomic_DNA"/>
</dbReference>
<accession>A0A8S9FDV1</accession>
<protein>
    <submittedName>
        <fullName evidence="2">Uncharacterized protein</fullName>
    </submittedName>
</protein>
<gene>
    <name evidence="3" type="ORF">F2Q68_00034237</name>
    <name evidence="2" type="ORF">F2Q70_00029777</name>
</gene>
<proteinExistence type="predicted"/>
<comment type="caution">
    <text evidence="2">The sequence shown here is derived from an EMBL/GenBank/DDBJ whole genome shotgun (WGS) entry which is preliminary data.</text>
</comment>
<evidence type="ECO:0000256" key="1">
    <source>
        <dbReference type="SAM" id="MobiDB-lite"/>
    </source>
</evidence>
<feature type="compositionally biased region" description="Polar residues" evidence="1">
    <location>
        <begin position="52"/>
        <end position="65"/>
    </location>
</feature>
<evidence type="ECO:0000313" key="2">
    <source>
        <dbReference type="EMBL" id="KAF2531863.1"/>
    </source>
</evidence>
<name>A0A8S9FDV1_BRACR</name>
<dbReference type="AlphaFoldDB" id="A0A8S9FDV1"/>
<sequence length="73" mass="8498">MFFRETRETEEYIRRMFCEAREKMKKMITLKKKSDLGSSAQLANQPVVPNAHKSSCPLQPYSSQEATDDLQKN</sequence>
<feature type="region of interest" description="Disordered" evidence="1">
    <location>
        <begin position="34"/>
        <end position="73"/>
    </location>
</feature>
<dbReference type="EMBL" id="QGKY02002305">
    <property type="protein sequence ID" value="KAF2531863.1"/>
    <property type="molecule type" value="Genomic_DNA"/>
</dbReference>
<dbReference type="Proteomes" id="UP000712281">
    <property type="component" value="Unassembled WGS sequence"/>
</dbReference>
<organism evidence="2">
    <name type="scientific">Brassica cretica</name>
    <name type="common">Mustard</name>
    <dbReference type="NCBI Taxonomy" id="69181"/>
    <lineage>
        <taxon>Eukaryota</taxon>
        <taxon>Viridiplantae</taxon>
        <taxon>Streptophyta</taxon>
        <taxon>Embryophyta</taxon>
        <taxon>Tracheophyta</taxon>
        <taxon>Spermatophyta</taxon>
        <taxon>Magnoliopsida</taxon>
        <taxon>eudicotyledons</taxon>
        <taxon>Gunneridae</taxon>
        <taxon>Pentapetalae</taxon>
        <taxon>rosids</taxon>
        <taxon>malvids</taxon>
        <taxon>Brassicales</taxon>
        <taxon>Brassicaceae</taxon>
        <taxon>Brassiceae</taxon>
        <taxon>Brassica</taxon>
    </lineage>
</organism>
<evidence type="ECO:0000313" key="3">
    <source>
        <dbReference type="EMBL" id="KAF2551672.1"/>
    </source>
</evidence>